<keyword evidence="2" id="KW-1185">Reference proteome</keyword>
<comment type="caution">
    <text evidence="1">The sequence shown here is derived from an EMBL/GenBank/DDBJ whole genome shotgun (WGS) entry which is preliminary data.</text>
</comment>
<dbReference type="SUPFAM" id="SSF56784">
    <property type="entry name" value="HAD-like"/>
    <property type="match status" value="1"/>
</dbReference>
<dbReference type="InterPro" id="IPR036412">
    <property type="entry name" value="HAD-like_sf"/>
</dbReference>
<dbReference type="Gene3D" id="3.40.50.1000">
    <property type="entry name" value="HAD superfamily/HAD-like"/>
    <property type="match status" value="1"/>
</dbReference>
<dbReference type="Proteomes" id="UP001500466">
    <property type="component" value="Unassembled WGS sequence"/>
</dbReference>
<proteinExistence type="predicted"/>
<protein>
    <submittedName>
        <fullName evidence="1">Uncharacterized protein</fullName>
    </submittedName>
</protein>
<evidence type="ECO:0000313" key="1">
    <source>
        <dbReference type="EMBL" id="GAA4988999.1"/>
    </source>
</evidence>
<reference evidence="2" key="1">
    <citation type="journal article" date="2019" name="Int. J. Syst. Evol. Microbiol.">
        <title>The Global Catalogue of Microorganisms (GCM) 10K type strain sequencing project: providing services to taxonomists for standard genome sequencing and annotation.</title>
        <authorList>
            <consortium name="The Broad Institute Genomics Platform"/>
            <consortium name="The Broad Institute Genome Sequencing Center for Infectious Disease"/>
            <person name="Wu L."/>
            <person name="Ma J."/>
        </authorList>
    </citation>
    <scope>NUCLEOTIDE SEQUENCE [LARGE SCALE GENOMIC DNA]</scope>
    <source>
        <strain evidence="2">JCM 17986</strain>
    </source>
</reference>
<organism evidence="1 2">
    <name type="scientific">Yinghuangia aomiensis</name>
    <dbReference type="NCBI Taxonomy" id="676205"/>
    <lineage>
        <taxon>Bacteria</taxon>
        <taxon>Bacillati</taxon>
        <taxon>Actinomycetota</taxon>
        <taxon>Actinomycetes</taxon>
        <taxon>Kitasatosporales</taxon>
        <taxon>Streptomycetaceae</taxon>
        <taxon>Yinghuangia</taxon>
    </lineage>
</organism>
<accession>A0ABP9I6M2</accession>
<dbReference type="InterPro" id="IPR023214">
    <property type="entry name" value="HAD_sf"/>
</dbReference>
<evidence type="ECO:0000313" key="2">
    <source>
        <dbReference type="Proteomes" id="UP001500466"/>
    </source>
</evidence>
<dbReference type="EMBL" id="BAABHS010000036">
    <property type="protein sequence ID" value="GAA4988999.1"/>
    <property type="molecule type" value="Genomic_DNA"/>
</dbReference>
<gene>
    <name evidence="1" type="ORF">GCM10023205_70080</name>
</gene>
<name>A0ABP9I6M2_9ACTN</name>
<sequence length="47" mass="4745">MGVASGDCLPVADSRNGMLAARAAGMGILGYTALMPPDRLPAAGRRD</sequence>